<feature type="chain" id="PRO_5014111003" evidence="2">
    <location>
        <begin position="24"/>
        <end position="171"/>
    </location>
</feature>
<evidence type="ECO:0000256" key="1">
    <source>
        <dbReference type="SAM" id="MobiDB-lite"/>
    </source>
</evidence>
<proteinExistence type="predicted"/>
<feature type="signal peptide" evidence="2">
    <location>
        <begin position="1"/>
        <end position="23"/>
    </location>
</feature>
<protein>
    <submittedName>
        <fullName evidence="3">Uncharacterized protein</fullName>
    </submittedName>
</protein>
<feature type="region of interest" description="Disordered" evidence="1">
    <location>
        <begin position="128"/>
        <end position="147"/>
    </location>
</feature>
<evidence type="ECO:0000256" key="2">
    <source>
        <dbReference type="SAM" id="SignalP"/>
    </source>
</evidence>
<dbReference type="EMBL" id="KZ451907">
    <property type="protein sequence ID" value="PKA63757.1"/>
    <property type="molecule type" value="Genomic_DNA"/>
</dbReference>
<dbReference type="AlphaFoldDB" id="A0A2I0B7H7"/>
<dbReference type="Proteomes" id="UP000236161">
    <property type="component" value="Unassembled WGS sequence"/>
</dbReference>
<accession>A0A2I0B7H7</accession>
<evidence type="ECO:0000313" key="4">
    <source>
        <dbReference type="Proteomes" id="UP000236161"/>
    </source>
</evidence>
<keyword evidence="2" id="KW-0732">Signal</keyword>
<gene>
    <name evidence="3" type="ORF">AXF42_Ash017041</name>
</gene>
<reference evidence="3 4" key="1">
    <citation type="journal article" date="2017" name="Nature">
        <title>The Apostasia genome and the evolution of orchids.</title>
        <authorList>
            <person name="Zhang G.Q."/>
            <person name="Liu K.W."/>
            <person name="Li Z."/>
            <person name="Lohaus R."/>
            <person name="Hsiao Y.Y."/>
            <person name="Niu S.C."/>
            <person name="Wang J.Y."/>
            <person name="Lin Y.C."/>
            <person name="Xu Q."/>
            <person name="Chen L.J."/>
            <person name="Yoshida K."/>
            <person name="Fujiwara S."/>
            <person name="Wang Z.W."/>
            <person name="Zhang Y.Q."/>
            <person name="Mitsuda N."/>
            <person name="Wang M."/>
            <person name="Liu G.H."/>
            <person name="Pecoraro L."/>
            <person name="Huang H.X."/>
            <person name="Xiao X.J."/>
            <person name="Lin M."/>
            <person name="Wu X.Y."/>
            <person name="Wu W.L."/>
            <person name="Chen Y.Y."/>
            <person name="Chang S.B."/>
            <person name="Sakamoto S."/>
            <person name="Ohme-Takagi M."/>
            <person name="Yagi M."/>
            <person name="Zeng S.J."/>
            <person name="Shen C.Y."/>
            <person name="Yeh C.M."/>
            <person name="Luo Y.B."/>
            <person name="Tsai W.C."/>
            <person name="Van de Peer Y."/>
            <person name="Liu Z.J."/>
        </authorList>
    </citation>
    <scope>NUCLEOTIDE SEQUENCE [LARGE SCALE GENOMIC DNA]</scope>
    <source>
        <strain evidence="4">cv. Shenzhen</strain>
        <tissue evidence="3">Stem</tissue>
    </source>
</reference>
<name>A0A2I0B7H7_9ASPA</name>
<evidence type="ECO:0000313" key="3">
    <source>
        <dbReference type="EMBL" id="PKA63757.1"/>
    </source>
</evidence>
<organism evidence="3 4">
    <name type="scientific">Apostasia shenzhenica</name>
    <dbReference type="NCBI Taxonomy" id="1088818"/>
    <lineage>
        <taxon>Eukaryota</taxon>
        <taxon>Viridiplantae</taxon>
        <taxon>Streptophyta</taxon>
        <taxon>Embryophyta</taxon>
        <taxon>Tracheophyta</taxon>
        <taxon>Spermatophyta</taxon>
        <taxon>Magnoliopsida</taxon>
        <taxon>Liliopsida</taxon>
        <taxon>Asparagales</taxon>
        <taxon>Orchidaceae</taxon>
        <taxon>Apostasioideae</taxon>
        <taxon>Apostasia</taxon>
    </lineage>
</organism>
<sequence>MGFQQIGAAVNVALLAVFRSVSLHDAFSAGFAGHAPMQATADHDRLPQPPATCPAEISETAPLFHSVFSAIKRRTQREGKGGVDEFSVSDSPQSRDSKRSGQVAKDFSPALRQVAAFGAFSTDRSRAGGYGFVQGRSRDPDRWSRISSSARQQAAAFGVLPLFKAGQVAAA</sequence>
<keyword evidence="4" id="KW-1185">Reference proteome</keyword>
<feature type="region of interest" description="Disordered" evidence="1">
    <location>
        <begin position="74"/>
        <end position="105"/>
    </location>
</feature>